<protein>
    <submittedName>
        <fullName evidence="1">DUF3891 family protein</fullName>
    </submittedName>
</protein>
<dbReference type="Pfam" id="PF13030">
    <property type="entry name" value="DUF3891"/>
    <property type="match status" value="1"/>
</dbReference>
<dbReference type="InterPro" id="IPR024992">
    <property type="entry name" value="DUF3891"/>
</dbReference>
<sequence>MIVYQTPTGWSVIYHRAHALLAAKLAGHWDRRNAPVRLYETIAAISHHDDLEKEWEGDHLTPAGAPMDFTLSATPDEVSLQMWRKHIENARYRGRWVTFLTSKHCCFLNDKKRSVSGEWKDFLDEQAEIQRRFPKELDIDEEEAERAYQFMRWCDRLSLILTRRQIPEAGRALEITSGIDGIRYDVRQIEDGRLTIEPWCFEETEFTVSVESIELSRLQFNDNEDLVNALKTAPIETLEWTFTKTNPANI</sequence>
<organism evidence="1 2">
    <name type="scientific">Pannus brasiliensis CCIBt3594</name>
    <dbReference type="NCBI Taxonomy" id="1427578"/>
    <lineage>
        <taxon>Bacteria</taxon>
        <taxon>Bacillati</taxon>
        <taxon>Cyanobacteriota</taxon>
        <taxon>Cyanophyceae</taxon>
        <taxon>Oscillatoriophycideae</taxon>
        <taxon>Chroococcales</taxon>
        <taxon>Microcystaceae</taxon>
        <taxon>Pannus</taxon>
    </lineage>
</organism>
<keyword evidence="2" id="KW-1185">Reference proteome</keyword>
<dbReference type="Proteomes" id="UP001328733">
    <property type="component" value="Unassembled WGS sequence"/>
</dbReference>
<evidence type="ECO:0000313" key="2">
    <source>
        <dbReference type="Proteomes" id="UP001328733"/>
    </source>
</evidence>
<comment type="caution">
    <text evidence="1">The sequence shown here is derived from an EMBL/GenBank/DDBJ whole genome shotgun (WGS) entry which is preliminary data.</text>
</comment>
<dbReference type="AlphaFoldDB" id="A0AAW9QYA1"/>
<accession>A0AAW9QYA1</accession>
<dbReference type="RefSeq" id="WP_332866119.1">
    <property type="nucleotide sequence ID" value="NZ_JBAFSM010000032.1"/>
</dbReference>
<name>A0AAW9QYA1_9CHRO</name>
<reference evidence="1 2" key="1">
    <citation type="submission" date="2024-01" db="EMBL/GenBank/DDBJ databases">
        <title>Genomic insights into the taxonomy and metabolism of the cyanobacterium Pannus brasiliensis CCIBt3594.</title>
        <authorList>
            <person name="Machado M."/>
            <person name="Botero N.B."/>
            <person name="Andreote A.P.D."/>
            <person name="Feitosa A.M.T."/>
            <person name="Popin R."/>
            <person name="Sivonen K."/>
            <person name="Fiore M.F."/>
        </authorList>
    </citation>
    <scope>NUCLEOTIDE SEQUENCE [LARGE SCALE GENOMIC DNA]</scope>
    <source>
        <strain evidence="1 2">CCIBt3594</strain>
    </source>
</reference>
<proteinExistence type="predicted"/>
<gene>
    <name evidence="1" type="ORF">V0288_16010</name>
</gene>
<evidence type="ECO:0000313" key="1">
    <source>
        <dbReference type="EMBL" id="MEG3438638.1"/>
    </source>
</evidence>
<dbReference type="EMBL" id="JBAFSM010000032">
    <property type="protein sequence ID" value="MEG3438638.1"/>
    <property type="molecule type" value="Genomic_DNA"/>
</dbReference>